<reference evidence="1 2" key="1">
    <citation type="journal article" date="2023" name="Sci. Data">
        <title>Genome assembly of the Korean intertidal mud-creeper Batillaria attramentaria.</title>
        <authorList>
            <person name="Patra A.K."/>
            <person name="Ho P.T."/>
            <person name="Jun S."/>
            <person name="Lee S.J."/>
            <person name="Kim Y."/>
            <person name="Won Y.J."/>
        </authorList>
    </citation>
    <scope>NUCLEOTIDE SEQUENCE [LARGE SCALE GENOMIC DNA]</scope>
    <source>
        <strain evidence="1">Wonlab-2016</strain>
    </source>
</reference>
<dbReference type="EMBL" id="JACVVK020000365">
    <property type="protein sequence ID" value="KAK7476810.1"/>
    <property type="molecule type" value="Genomic_DNA"/>
</dbReference>
<comment type="caution">
    <text evidence="1">The sequence shown here is derived from an EMBL/GenBank/DDBJ whole genome shotgun (WGS) entry which is preliminary data.</text>
</comment>
<accession>A0ABD0JP46</accession>
<evidence type="ECO:0000313" key="1">
    <source>
        <dbReference type="EMBL" id="KAK7476810.1"/>
    </source>
</evidence>
<protein>
    <recommendedName>
        <fullName evidence="3">Secreted protein</fullName>
    </recommendedName>
</protein>
<evidence type="ECO:0008006" key="3">
    <source>
        <dbReference type="Google" id="ProtNLM"/>
    </source>
</evidence>
<organism evidence="1 2">
    <name type="scientific">Batillaria attramentaria</name>
    <dbReference type="NCBI Taxonomy" id="370345"/>
    <lineage>
        <taxon>Eukaryota</taxon>
        <taxon>Metazoa</taxon>
        <taxon>Spiralia</taxon>
        <taxon>Lophotrochozoa</taxon>
        <taxon>Mollusca</taxon>
        <taxon>Gastropoda</taxon>
        <taxon>Caenogastropoda</taxon>
        <taxon>Sorbeoconcha</taxon>
        <taxon>Cerithioidea</taxon>
        <taxon>Batillariidae</taxon>
        <taxon>Batillaria</taxon>
    </lineage>
</organism>
<sequence>MSPKARRFRVLFLSTTGGVFTTKLAQSNMFFMSGWPPGQYHYYLFSKKSFSKDEKMGSGLSWRCTSVGCHATRGGPCVSGCFWLVASMPLHTFRMFSDPDLQQPVR</sequence>
<gene>
    <name evidence="1" type="ORF">BaRGS_00031971</name>
</gene>
<keyword evidence="2" id="KW-1185">Reference proteome</keyword>
<name>A0ABD0JP46_9CAEN</name>
<dbReference type="AlphaFoldDB" id="A0ABD0JP46"/>
<proteinExistence type="predicted"/>
<evidence type="ECO:0000313" key="2">
    <source>
        <dbReference type="Proteomes" id="UP001519460"/>
    </source>
</evidence>
<dbReference type="Proteomes" id="UP001519460">
    <property type="component" value="Unassembled WGS sequence"/>
</dbReference>